<evidence type="ECO:0000259" key="14">
    <source>
        <dbReference type="Pfam" id="PF25060"/>
    </source>
</evidence>
<dbReference type="PROSITE" id="PS50005">
    <property type="entry name" value="TPR"/>
    <property type="match status" value="2"/>
</dbReference>
<dbReference type="Gene3D" id="1.25.40.10">
    <property type="entry name" value="Tetratricopeptide repeat domain"/>
    <property type="match status" value="5"/>
</dbReference>
<dbReference type="InterPro" id="IPR011990">
    <property type="entry name" value="TPR-like_helical_dom_sf"/>
</dbReference>
<gene>
    <name evidence="19" type="primary">TTC21B</name>
</gene>
<dbReference type="Pfam" id="PF25068">
    <property type="entry name" value="ARM_TT21_4th"/>
    <property type="match status" value="1"/>
</dbReference>
<dbReference type="InterPro" id="IPR056834">
    <property type="entry name" value="ARM_TT21_C"/>
</dbReference>
<reference evidence="19" key="3">
    <citation type="submission" date="2025-09" db="UniProtKB">
        <authorList>
            <consortium name="Ensembl"/>
        </authorList>
    </citation>
    <scope>IDENTIFICATION</scope>
</reference>
<evidence type="ECO:0000259" key="18">
    <source>
        <dbReference type="Pfam" id="PF25068"/>
    </source>
</evidence>
<dbReference type="Ensembl" id="ENSCUST00005028738.1">
    <property type="protein sequence ID" value="ENSCUSP00005027774.1"/>
    <property type="gene ID" value="ENSCUSG00005016970.1"/>
</dbReference>
<evidence type="ECO:0000256" key="10">
    <source>
        <dbReference type="ARBA" id="ARBA00062181"/>
    </source>
</evidence>
<evidence type="ECO:0000256" key="5">
    <source>
        <dbReference type="ARBA" id="ARBA00022803"/>
    </source>
</evidence>
<dbReference type="GO" id="GO:0005930">
    <property type="term" value="C:axoneme"/>
    <property type="evidence" value="ECO:0007669"/>
    <property type="project" value="UniProtKB-SubCell"/>
</dbReference>
<evidence type="ECO:0000313" key="19">
    <source>
        <dbReference type="Ensembl" id="ENSCUSP00005027774.1"/>
    </source>
</evidence>
<organism evidence="19 20">
    <name type="scientific">Catharus ustulatus</name>
    <name type="common">Russet-backed thrush</name>
    <name type="synonym">Hylocichla ustulatus</name>
    <dbReference type="NCBI Taxonomy" id="91951"/>
    <lineage>
        <taxon>Eukaryota</taxon>
        <taxon>Metazoa</taxon>
        <taxon>Chordata</taxon>
        <taxon>Craniata</taxon>
        <taxon>Vertebrata</taxon>
        <taxon>Euteleostomi</taxon>
        <taxon>Archelosauria</taxon>
        <taxon>Archosauria</taxon>
        <taxon>Dinosauria</taxon>
        <taxon>Saurischia</taxon>
        <taxon>Theropoda</taxon>
        <taxon>Coelurosauria</taxon>
        <taxon>Aves</taxon>
        <taxon>Neognathae</taxon>
        <taxon>Neoaves</taxon>
        <taxon>Telluraves</taxon>
        <taxon>Australaves</taxon>
        <taxon>Passeriformes</taxon>
        <taxon>Turdidae</taxon>
        <taxon>Catharus</taxon>
    </lineage>
</organism>
<comment type="similarity">
    <text evidence="2">Belongs to the TTC21 family.</text>
</comment>
<evidence type="ECO:0000256" key="3">
    <source>
        <dbReference type="ARBA" id="ARBA00022490"/>
    </source>
</evidence>
<evidence type="ECO:0000313" key="20">
    <source>
        <dbReference type="Proteomes" id="UP000694563"/>
    </source>
</evidence>
<name>A0A8C3Y9N9_CATUS</name>
<keyword evidence="4" id="KW-0677">Repeat</keyword>
<dbReference type="Pfam" id="PF25063">
    <property type="entry name" value="ARM_TT21_C"/>
    <property type="match status" value="1"/>
</dbReference>
<dbReference type="Pfam" id="PF25064">
    <property type="entry name" value="ARM_TT21_5th"/>
    <property type="match status" value="1"/>
</dbReference>
<feature type="repeat" description="TPR" evidence="13">
    <location>
        <begin position="278"/>
        <end position="311"/>
    </location>
</feature>
<dbReference type="InterPro" id="IPR056836">
    <property type="entry name" value="ARM_TT21_4th"/>
</dbReference>
<dbReference type="InterPro" id="IPR056835">
    <property type="entry name" value="ARM_TT21_5th"/>
</dbReference>
<feature type="domain" description="Tetratricopeptide repeat protein 21A/21B N-terminal ARM repeat" evidence="15">
    <location>
        <begin position="2"/>
        <end position="215"/>
    </location>
</feature>
<evidence type="ECO:0000256" key="6">
    <source>
        <dbReference type="ARBA" id="ARBA00023069"/>
    </source>
</evidence>
<evidence type="ECO:0000256" key="2">
    <source>
        <dbReference type="ARBA" id="ARBA00010935"/>
    </source>
</evidence>
<dbReference type="GO" id="GO:0030991">
    <property type="term" value="C:intraciliary transport particle A"/>
    <property type="evidence" value="ECO:0007669"/>
    <property type="project" value="UniProtKB-ARBA"/>
</dbReference>
<dbReference type="InterPro" id="IPR056833">
    <property type="entry name" value="ARM_TT21_N"/>
</dbReference>
<dbReference type="GO" id="GO:0035721">
    <property type="term" value="P:intraciliary retrograde transport"/>
    <property type="evidence" value="ECO:0007669"/>
    <property type="project" value="TreeGrafter"/>
</dbReference>
<dbReference type="Proteomes" id="UP000694563">
    <property type="component" value="Chromosome 7"/>
</dbReference>
<dbReference type="FunFam" id="1.25.40.10:FF:000493">
    <property type="entry name" value="Tetratricopeptide repeat domain 21B"/>
    <property type="match status" value="1"/>
</dbReference>
<evidence type="ECO:0000256" key="13">
    <source>
        <dbReference type="PROSITE-ProRule" id="PRU00339"/>
    </source>
</evidence>
<dbReference type="AlphaFoldDB" id="A0A8C3Y9N9"/>
<evidence type="ECO:0000256" key="12">
    <source>
        <dbReference type="ARBA" id="ARBA00084066"/>
    </source>
</evidence>
<dbReference type="GO" id="GO:0010468">
    <property type="term" value="P:regulation of gene expression"/>
    <property type="evidence" value="ECO:0007669"/>
    <property type="project" value="UniProtKB-ARBA"/>
</dbReference>
<dbReference type="FunFam" id="1.25.40.10:FF:000197">
    <property type="entry name" value="Tetratricopeptide repeat domain 21B"/>
    <property type="match status" value="1"/>
</dbReference>
<keyword evidence="5 13" id="KW-0802">TPR repeat</keyword>
<dbReference type="InterPro" id="IPR040364">
    <property type="entry name" value="TTC21A/TTC21B"/>
</dbReference>
<dbReference type="PANTHER" id="PTHR14699">
    <property type="entry name" value="STI2 PROTEIN-RELATED"/>
    <property type="match status" value="1"/>
</dbReference>
<dbReference type="Pfam" id="PF25062">
    <property type="entry name" value="ARM_TT21_N"/>
    <property type="match status" value="1"/>
</dbReference>
<keyword evidence="7" id="KW-0206">Cytoskeleton</keyword>
<reference evidence="19" key="2">
    <citation type="submission" date="2025-08" db="UniProtKB">
        <authorList>
            <consortium name="Ensembl"/>
        </authorList>
    </citation>
    <scope>IDENTIFICATION</scope>
</reference>
<evidence type="ECO:0000256" key="11">
    <source>
        <dbReference type="ARBA" id="ARBA00068477"/>
    </source>
</evidence>
<evidence type="ECO:0000256" key="1">
    <source>
        <dbReference type="ARBA" id="ARBA00004430"/>
    </source>
</evidence>
<dbReference type="SUPFAM" id="SSF48452">
    <property type="entry name" value="TPR-like"/>
    <property type="match status" value="5"/>
</dbReference>
<dbReference type="Pfam" id="PF13176">
    <property type="entry name" value="TPR_7"/>
    <property type="match status" value="1"/>
</dbReference>
<protein>
    <recommendedName>
        <fullName evidence="11">Tetratricopeptide repeat protein 21B</fullName>
    </recommendedName>
    <alternativeName>
        <fullName evidence="12">Intraflagellar transport 139 homolog</fullName>
    </alternativeName>
</protein>
<dbReference type="InterPro" id="IPR019734">
    <property type="entry name" value="TPR_rpt"/>
</dbReference>
<evidence type="ECO:0000259" key="16">
    <source>
        <dbReference type="Pfam" id="PF25063"/>
    </source>
</evidence>
<evidence type="ECO:0000256" key="7">
    <source>
        <dbReference type="ARBA" id="ARBA00023212"/>
    </source>
</evidence>
<keyword evidence="3" id="KW-0963">Cytoplasm</keyword>
<feature type="repeat" description="TPR" evidence="13">
    <location>
        <begin position="745"/>
        <end position="778"/>
    </location>
</feature>
<feature type="domain" description="Tetratricopeptide repeat protein 21A/21B fifth ARM repeats" evidence="17">
    <location>
        <begin position="915"/>
        <end position="1009"/>
    </location>
</feature>
<keyword evidence="20" id="KW-1185">Reference proteome</keyword>
<reference evidence="19" key="1">
    <citation type="submission" date="2020-10" db="EMBL/GenBank/DDBJ databases">
        <title>Catharus ustulatus (Swainson's thrush) genome, bCatUst1, primary haplotype v2.</title>
        <authorList>
            <person name="Delmore K."/>
            <person name="Vafadar M."/>
            <person name="Formenti G."/>
            <person name="Chow W."/>
            <person name="Pelan S."/>
            <person name="Howe K."/>
            <person name="Rhie A."/>
            <person name="Mountcastle J."/>
            <person name="Haase B."/>
            <person name="Fedrigo O."/>
            <person name="Jarvis E.D."/>
        </authorList>
    </citation>
    <scope>NUCLEOTIDE SEQUENCE [LARGE SCALE GENOMIC DNA]</scope>
</reference>
<dbReference type="GO" id="GO:0061512">
    <property type="term" value="P:protein localization to cilium"/>
    <property type="evidence" value="ECO:0007669"/>
    <property type="project" value="TreeGrafter"/>
</dbReference>
<accession>A0A8C3Y9N9</accession>
<evidence type="ECO:0000256" key="8">
    <source>
        <dbReference type="ARBA" id="ARBA00023273"/>
    </source>
</evidence>
<comment type="subcellular location">
    <subcellularLocation>
        <location evidence="1">Cytoplasm</location>
        <location evidence="1">Cytoskeleton</location>
        <location evidence="1">Cilium axoneme</location>
    </subcellularLocation>
</comment>
<keyword evidence="6" id="KW-0969">Cilium</keyword>
<dbReference type="FunFam" id="1.25.40.10:FF:000245">
    <property type="entry name" value="Tetratricopeptide repeat domain 21B"/>
    <property type="match status" value="2"/>
</dbReference>
<evidence type="ECO:0000259" key="17">
    <source>
        <dbReference type="Pfam" id="PF25064"/>
    </source>
</evidence>
<dbReference type="FunFam" id="1.25.40.10:FF:000219">
    <property type="entry name" value="Tetratricopeptide repeat domain 21B"/>
    <property type="match status" value="1"/>
</dbReference>
<comment type="subunit">
    <text evidence="10">Component of the IFT complex A (IFT-A) complex. IFT-A complex is divided into a core subcomplex composed of IFT122:IFT140:WDR19 which is associated with TULP3 and a peripheral subcomplex composed of IFT43:WDR35:TTC21B. Interacts directy with WDR35 and TTC21B. Interacts with TTC25.</text>
</comment>
<dbReference type="Pfam" id="PF25058">
    <property type="entry name" value="ARM_TT21"/>
    <property type="match status" value="1"/>
</dbReference>
<evidence type="ECO:0000256" key="9">
    <source>
        <dbReference type="ARBA" id="ARBA00058418"/>
    </source>
</evidence>
<proteinExistence type="inferred from homology"/>
<dbReference type="PANTHER" id="PTHR14699:SF1">
    <property type="entry name" value="TETRATRICOPEPTIDE REPEAT PROTEIN 21B"/>
    <property type="match status" value="1"/>
</dbReference>
<feature type="domain" description="Tetratricopeptide repeat protein 21A/21B fourth ARM" evidence="18">
    <location>
        <begin position="714"/>
        <end position="863"/>
    </location>
</feature>
<evidence type="ECO:0000259" key="15">
    <source>
        <dbReference type="Pfam" id="PF25062"/>
    </source>
</evidence>
<evidence type="ECO:0000256" key="4">
    <source>
        <dbReference type="ARBA" id="ARBA00022737"/>
    </source>
</evidence>
<dbReference type="SMART" id="SM00028">
    <property type="entry name" value="TPR"/>
    <property type="match status" value="12"/>
</dbReference>
<sequence>LFQHARAAANEALARVGADPVLLFYRAYGALRTGDVQESIRQLESIKNKQEVSLCTMMALIYAHKKSPNPDREAILELDARLKEQRKTAGQQALYYAGLFLWHLGREDKAREYVDRMIKVSGGGKEGLILKAWLDLTCGKETHIKKALKYFDEALQEGNDVFALLGKAQYFEVRQNYSGALDIVNQIIAIFPNFIPAFIKKMKLQLALQDWEQTVETAHRLTRLGDLIKALDRLEPRNSELFCKMALAFSRTCGRNQLILQHTQTLVQRAFDLASDNAEFATELGYQMILQGKVKEALKWYKTAMTLDETSVSALTGIIRCQLIQGQLEDAEQQLEFLNEIQQSIGKSGELSFLHAVLAMKKRKRQEEVFALLNDVLDTHFSSLCGFPLGVEYFEKLNPDFLLEIIREYLNFCPAQPASPGQSPSPLLKHCASVLETVVKTVPGLQQAVFLIAKVKYLSGDLEAAHSNLHYCLERNPSYADAHLLMAQVYLAQNNTKLCSQSLELCLSYNFEVREHPVYHLIKAQTQKKLGEIPEAIKTLQMARNLPGMRKPTASSKTKGKSIEIDTSDRVSVFLELVDAHRLNGEPHEAAIVIQDAINEFSGTPEELRVVIANADLAIAQGDVKHALTMLRNITPEQPYFVQAKEKMADIYLQYRKDKKLYAACYSCYQFLFPSYTFYHNLLLTCIYILLLKPDEAIEVYEQALKKNPKDPSLASKIGKALIKTHNYSKAINYYEAAVRNGQQNFLCYDLAELLMKLKQYEQAEKVLQQALDHEPGRTVINSQEDIQFLLLLVFSFNSHARDSLIFLARELQGRVLKRAQVEQLDAVPAQKQLAAEICAEIAKHSTAQRNYEKAIKFYKEALVHCETNNKAMLELARLYLAQDDTDACQHQCSLLLKNDQDNEAATMVCDIILTLHQCFLKFMYNYATLSRLIDLLRRAGKLEEIPRFLSMAEKHSSRTKLEPGFHYCKGLYLWYTGEPNDALRHFNKARKDSDWGQNAVYNMIEICLNPDNETVGGEVFENLDADIGNSTEKQESVQLAVRTAGNLLKELKPQTIQGHIQLRIMENYCLMATKQKSNVEQALNTFTEIVVAEKDHIPALLGMATAYMILKQTPRARNQLKRISKMSWNPIDAEEFEKSWLLLADIYIQSAKYDMAGELLKRCLRHNRSCCKAYEYMGYIMEKEQAYKDAAINYEMAWKYGNQTNPTVGFGMCLLPLGNAYNFWSFICALSLCSVGFF</sequence>
<dbReference type="Pfam" id="PF25060">
    <property type="entry name" value="ARM_TT21_2nd"/>
    <property type="match status" value="1"/>
</dbReference>
<feature type="domain" description="Tetratricopeptide repeat protein 21A/21B second ARM" evidence="14">
    <location>
        <begin position="223"/>
        <end position="494"/>
    </location>
</feature>
<keyword evidence="8" id="KW-0966">Cell projection</keyword>
<comment type="function">
    <text evidence="9">Component of the IFT complex A (IFT-A), a complex required for retrograde ciliary transport and entry into cilia of G protein-coupled receptors (GPCRs). Essential for retrograde trafficking of IFT-1, IFT-B and GPCRs. Negatively modulates the SHH signal transduction.</text>
</comment>
<feature type="domain" description="Tetratricopeptide repeat protein 21A/21B C-terminal ARM" evidence="16">
    <location>
        <begin position="1044"/>
        <end position="1212"/>
    </location>
</feature>
<dbReference type="InterPro" id="IPR056832">
    <property type="entry name" value="ARM_TT21_2nd"/>
</dbReference>